<dbReference type="Proteomes" id="UP000215914">
    <property type="component" value="Unassembled WGS sequence"/>
</dbReference>
<sequence length="49" mass="5409">MVTQIRTVIDGSRRKQRTDGQKSSHLAAPLTRGPPPISHCGLQPQPNNY</sequence>
<keyword evidence="3" id="KW-1185">Reference proteome</keyword>
<feature type="compositionally biased region" description="Basic and acidic residues" evidence="1">
    <location>
        <begin position="11"/>
        <end position="22"/>
    </location>
</feature>
<feature type="region of interest" description="Disordered" evidence="1">
    <location>
        <begin position="1"/>
        <end position="49"/>
    </location>
</feature>
<evidence type="ECO:0000256" key="1">
    <source>
        <dbReference type="SAM" id="MobiDB-lite"/>
    </source>
</evidence>
<dbReference type="EMBL" id="MNCJ02000325">
    <property type="protein sequence ID" value="KAF5787920.1"/>
    <property type="molecule type" value="Genomic_DNA"/>
</dbReference>
<name>A0A9K3I0V1_HELAN</name>
<accession>A0A9K3I0V1</accession>
<protein>
    <submittedName>
        <fullName evidence="2">Uncharacterized protein</fullName>
    </submittedName>
</protein>
<reference evidence="2" key="2">
    <citation type="submission" date="2020-06" db="EMBL/GenBank/DDBJ databases">
        <title>Helianthus annuus Genome sequencing and assembly Release 2.</title>
        <authorList>
            <person name="Gouzy J."/>
            <person name="Langlade N."/>
            <person name="Munos S."/>
        </authorList>
    </citation>
    <scope>NUCLEOTIDE SEQUENCE</scope>
    <source>
        <tissue evidence="2">Leaves</tissue>
    </source>
</reference>
<gene>
    <name evidence="2" type="ORF">HanXRQr2_Chr10g0458271</name>
</gene>
<comment type="caution">
    <text evidence="2">The sequence shown here is derived from an EMBL/GenBank/DDBJ whole genome shotgun (WGS) entry which is preliminary data.</text>
</comment>
<proteinExistence type="predicted"/>
<evidence type="ECO:0000313" key="3">
    <source>
        <dbReference type="Proteomes" id="UP000215914"/>
    </source>
</evidence>
<dbReference type="Gramene" id="mRNA:HanXRQr2_Chr10g0458271">
    <property type="protein sequence ID" value="mRNA:HanXRQr2_Chr10g0458271"/>
    <property type="gene ID" value="HanXRQr2_Chr10g0458271"/>
</dbReference>
<organism evidence="2 3">
    <name type="scientific">Helianthus annuus</name>
    <name type="common">Common sunflower</name>
    <dbReference type="NCBI Taxonomy" id="4232"/>
    <lineage>
        <taxon>Eukaryota</taxon>
        <taxon>Viridiplantae</taxon>
        <taxon>Streptophyta</taxon>
        <taxon>Embryophyta</taxon>
        <taxon>Tracheophyta</taxon>
        <taxon>Spermatophyta</taxon>
        <taxon>Magnoliopsida</taxon>
        <taxon>eudicotyledons</taxon>
        <taxon>Gunneridae</taxon>
        <taxon>Pentapetalae</taxon>
        <taxon>asterids</taxon>
        <taxon>campanulids</taxon>
        <taxon>Asterales</taxon>
        <taxon>Asteraceae</taxon>
        <taxon>Asteroideae</taxon>
        <taxon>Heliantheae alliance</taxon>
        <taxon>Heliantheae</taxon>
        <taxon>Helianthus</taxon>
    </lineage>
</organism>
<evidence type="ECO:0000313" key="2">
    <source>
        <dbReference type="EMBL" id="KAF5787920.1"/>
    </source>
</evidence>
<dbReference type="AlphaFoldDB" id="A0A9K3I0V1"/>
<reference evidence="2" key="1">
    <citation type="journal article" date="2017" name="Nature">
        <title>The sunflower genome provides insights into oil metabolism, flowering and Asterid evolution.</title>
        <authorList>
            <person name="Badouin H."/>
            <person name="Gouzy J."/>
            <person name="Grassa C.J."/>
            <person name="Murat F."/>
            <person name="Staton S.E."/>
            <person name="Cottret L."/>
            <person name="Lelandais-Briere C."/>
            <person name="Owens G.L."/>
            <person name="Carrere S."/>
            <person name="Mayjonade B."/>
            <person name="Legrand L."/>
            <person name="Gill N."/>
            <person name="Kane N.C."/>
            <person name="Bowers J.E."/>
            <person name="Hubner S."/>
            <person name="Bellec A."/>
            <person name="Berard A."/>
            <person name="Berges H."/>
            <person name="Blanchet N."/>
            <person name="Boniface M.C."/>
            <person name="Brunel D."/>
            <person name="Catrice O."/>
            <person name="Chaidir N."/>
            <person name="Claudel C."/>
            <person name="Donnadieu C."/>
            <person name="Faraut T."/>
            <person name="Fievet G."/>
            <person name="Helmstetter N."/>
            <person name="King M."/>
            <person name="Knapp S.J."/>
            <person name="Lai Z."/>
            <person name="Le Paslier M.C."/>
            <person name="Lippi Y."/>
            <person name="Lorenzon L."/>
            <person name="Mandel J.R."/>
            <person name="Marage G."/>
            <person name="Marchand G."/>
            <person name="Marquand E."/>
            <person name="Bret-Mestries E."/>
            <person name="Morien E."/>
            <person name="Nambeesan S."/>
            <person name="Nguyen T."/>
            <person name="Pegot-Espagnet P."/>
            <person name="Pouilly N."/>
            <person name="Raftis F."/>
            <person name="Sallet E."/>
            <person name="Schiex T."/>
            <person name="Thomas J."/>
            <person name="Vandecasteele C."/>
            <person name="Vares D."/>
            <person name="Vear F."/>
            <person name="Vautrin S."/>
            <person name="Crespi M."/>
            <person name="Mangin B."/>
            <person name="Burke J.M."/>
            <person name="Salse J."/>
            <person name="Munos S."/>
            <person name="Vincourt P."/>
            <person name="Rieseberg L.H."/>
            <person name="Langlade N.B."/>
        </authorList>
    </citation>
    <scope>NUCLEOTIDE SEQUENCE</scope>
    <source>
        <tissue evidence="2">Leaves</tissue>
    </source>
</reference>